<reference evidence="3" key="1">
    <citation type="submission" date="2023-07" db="EMBL/GenBank/DDBJ databases">
        <authorList>
            <person name="Luz R."/>
            <person name="Cordeiro R."/>
            <person name="Fonseca A."/>
            <person name="Goncalves V."/>
        </authorList>
    </citation>
    <scope>NUCLEOTIDE SEQUENCE [LARGE SCALE GENOMIC DNA]</scope>
    <source>
        <strain evidence="3">BACA0444</strain>
    </source>
</reference>
<dbReference type="RefSeq" id="WP_322878556.1">
    <property type="nucleotide sequence ID" value="NZ_JAVMIP010000010.1"/>
</dbReference>
<feature type="chain" id="PRO_5041926208" evidence="1">
    <location>
        <begin position="37"/>
        <end position="182"/>
    </location>
</feature>
<name>A0AAE4JYS9_9CYAN</name>
<keyword evidence="3" id="KW-1185">Reference proteome</keyword>
<accession>A0AAE4JYS9</accession>
<feature type="signal peptide" evidence="1">
    <location>
        <begin position="1"/>
        <end position="36"/>
    </location>
</feature>
<dbReference type="Proteomes" id="UP001268256">
    <property type="component" value="Unassembled WGS sequence"/>
</dbReference>
<evidence type="ECO:0000313" key="2">
    <source>
        <dbReference type="EMBL" id="MDS3861314.1"/>
    </source>
</evidence>
<dbReference type="AlphaFoldDB" id="A0AAE4JYS9"/>
<dbReference type="Pfam" id="PF11320">
    <property type="entry name" value="DUF3122"/>
    <property type="match status" value="1"/>
</dbReference>
<dbReference type="EMBL" id="JAVMIP010000010">
    <property type="protein sequence ID" value="MDS3861314.1"/>
    <property type="molecule type" value="Genomic_DNA"/>
</dbReference>
<evidence type="ECO:0000256" key="1">
    <source>
        <dbReference type="SAM" id="SignalP"/>
    </source>
</evidence>
<gene>
    <name evidence="2" type="ORF">RIF25_10895</name>
</gene>
<sequence>MLISVCQNLWNFTQRFLVLSLCLGIILCALTSPAQARVQQIEEAPGQIVYQARQTIRDQQNQTWQVIAFQRAKDSQMGHPYLRVVGFPGLTSIDPQLPLIMTNALGDRLIAPPASENLFTDAANPEPHIAQYGLMEIIPKLNIAVPLRLEIPSLEKAVTLNISPSALFEWQNLTKSSRTPPE</sequence>
<proteinExistence type="predicted"/>
<protein>
    <submittedName>
        <fullName evidence="2">DUF3122 domain-containing protein</fullName>
    </submittedName>
</protein>
<organism evidence="2 3">
    <name type="scientific">Pseudocalidococcus azoricus BACA0444</name>
    <dbReference type="NCBI Taxonomy" id="2918990"/>
    <lineage>
        <taxon>Bacteria</taxon>
        <taxon>Bacillati</taxon>
        <taxon>Cyanobacteriota</taxon>
        <taxon>Cyanophyceae</taxon>
        <taxon>Acaryochloridales</taxon>
        <taxon>Thermosynechococcaceae</taxon>
        <taxon>Pseudocalidococcus</taxon>
        <taxon>Pseudocalidococcus azoricus</taxon>
    </lineage>
</organism>
<comment type="caution">
    <text evidence="2">The sequence shown here is derived from an EMBL/GenBank/DDBJ whole genome shotgun (WGS) entry which is preliminary data.</text>
</comment>
<dbReference type="InterPro" id="IPR021469">
    <property type="entry name" value="DUF3122"/>
</dbReference>
<keyword evidence="1" id="KW-0732">Signal</keyword>
<evidence type="ECO:0000313" key="3">
    <source>
        <dbReference type="Proteomes" id="UP001268256"/>
    </source>
</evidence>